<sequence>MNDPVAKTCRQRRLFARFASVCALVALALLLLPAAAHADGYSMTQTYIGATVEADGSLTVVEGRQFDFDDDINGVFWEINTGTNQQGGTAGVDVLSVEEEDTAFNKVDSANKGDSGVYTVEQTGDGVRIKVFSPHESGDSATYYVSYTMTGAVMNWADTAELYWKFVGDGWSADSDDVEMEVYFANAAAGTAAVKGDNFRAWGHGPLTGDVSLDADEPMVTYTIPCVHQGEFAEARIAFPSDWVPQLAASGEERMSTILSEEKEWADEANARRAHARMIANALVVLSVVAAVAFTGTIVMLKLRKRKPKPLFQDEYFRDVPSADHPAVLSALMSWNEVPDQAYIATLMKLTDDRVIKLEQATVTKAKKGLLGREKEEQTYRVTVSDAGWKSAKGIDRMVLKVFFAGAKPDENGDRSRTFDELQHYVKQHATPVGDKLEDYQNTVKGKLADSEYVASDGIVAMVFGLVLGILIAFIPIGSIFFTDGAQANVIAAIISVPIVLVGIGVSLTFRRFTPEGAEVAARCKALKHWLEDFTRLKEAVPGDLVLWNKLLVMGAALGVSKEVLRQLAEAVPPEVREADGFYDNYPCYWWYYHHYGTESPLDSFDDVYHESIRELASSSDSSSGGGGGGFSGGGGGGVGGGGGGTF</sequence>
<evidence type="ECO:0000313" key="10">
    <source>
        <dbReference type="EMBL" id="CUN67364.1"/>
    </source>
</evidence>
<accession>A0A173YTW8</accession>
<evidence type="ECO:0000256" key="4">
    <source>
        <dbReference type="ARBA" id="ARBA00023136"/>
    </source>
</evidence>
<name>A0A173YTW8_9ACTN</name>
<evidence type="ECO:0000256" key="1">
    <source>
        <dbReference type="ARBA" id="ARBA00004141"/>
    </source>
</evidence>
<reference evidence="10 11" key="1">
    <citation type="submission" date="2015-09" db="EMBL/GenBank/DDBJ databases">
        <authorList>
            <consortium name="Pathogen Informatics"/>
        </authorList>
    </citation>
    <scope>NUCLEOTIDE SEQUENCE [LARGE SCALE GENOMIC DNA]</scope>
    <source>
        <strain evidence="10 11">2789STDY5608823</strain>
    </source>
</reference>
<protein>
    <submittedName>
        <fullName evidence="10">Predicted membrane protein (DUF2207)</fullName>
    </submittedName>
</protein>
<dbReference type="InterPro" id="IPR018702">
    <property type="entry name" value="DUF2207"/>
</dbReference>
<feature type="signal peptide" evidence="7">
    <location>
        <begin position="1"/>
        <end position="38"/>
    </location>
</feature>
<dbReference type="GO" id="GO:0016020">
    <property type="term" value="C:membrane"/>
    <property type="evidence" value="ECO:0007669"/>
    <property type="project" value="UniProtKB-SubCell"/>
</dbReference>
<comment type="subcellular location">
    <subcellularLocation>
        <location evidence="1">Membrane</location>
        <topology evidence="1">Multi-pass membrane protein</topology>
    </subcellularLocation>
</comment>
<feature type="domain" description="DUF2207" evidence="8">
    <location>
        <begin position="44"/>
        <end position="239"/>
    </location>
</feature>
<dbReference type="RefSeq" id="WP_055285556.1">
    <property type="nucleotide sequence ID" value="NZ_CYYP01000003.1"/>
</dbReference>
<dbReference type="Pfam" id="PF09972">
    <property type="entry name" value="DUF2207"/>
    <property type="match status" value="1"/>
</dbReference>
<evidence type="ECO:0000259" key="8">
    <source>
        <dbReference type="Pfam" id="PF09972"/>
    </source>
</evidence>
<feature type="transmembrane region" description="Helical" evidence="6">
    <location>
        <begin position="278"/>
        <end position="301"/>
    </location>
</feature>
<dbReference type="EMBL" id="CYYP01000003">
    <property type="protein sequence ID" value="CUN67364.1"/>
    <property type="molecule type" value="Genomic_DNA"/>
</dbReference>
<dbReference type="InterPro" id="IPR048389">
    <property type="entry name" value="YciQ-like_C"/>
</dbReference>
<evidence type="ECO:0000256" key="2">
    <source>
        <dbReference type="ARBA" id="ARBA00022692"/>
    </source>
</evidence>
<evidence type="ECO:0000313" key="11">
    <source>
        <dbReference type="Proteomes" id="UP000095468"/>
    </source>
</evidence>
<evidence type="ECO:0000256" key="5">
    <source>
        <dbReference type="SAM" id="MobiDB-lite"/>
    </source>
</evidence>
<dbReference type="InterPro" id="IPR000515">
    <property type="entry name" value="MetI-like"/>
</dbReference>
<keyword evidence="7" id="KW-0732">Signal</keyword>
<dbReference type="AlphaFoldDB" id="A0A173YTW8"/>
<dbReference type="Pfam" id="PF20990">
    <property type="entry name" value="DUF2207_C"/>
    <property type="match status" value="1"/>
</dbReference>
<organism evidence="10 11">
    <name type="scientific">Collinsella aerofaciens</name>
    <dbReference type="NCBI Taxonomy" id="74426"/>
    <lineage>
        <taxon>Bacteria</taxon>
        <taxon>Bacillati</taxon>
        <taxon>Actinomycetota</taxon>
        <taxon>Coriobacteriia</taxon>
        <taxon>Coriobacteriales</taxon>
        <taxon>Coriobacteriaceae</taxon>
        <taxon>Collinsella</taxon>
    </lineage>
</organism>
<gene>
    <name evidence="10" type="ORF">ERS852381_00528</name>
</gene>
<feature type="region of interest" description="Disordered" evidence="5">
    <location>
        <begin position="618"/>
        <end position="647"/>
    </location>
</feature>
<dbReference type="GO" id="GO:0055085">
    <property type="term" value="P:transmembrane transport"/>
    <property type="evidence" value="ECO:0007669"/>
    <property type="project" value="InterPro"/>
</dbReference>
<feature type="transmembrane region" description="Helical" evidence="6">
    <location>
        <begin position="459"/>
        <end position="482"/>
    </location>
</feature>
<keyword evidence="2 6" id="KW-0812">Transmembrane</keyword>
<evidence type="ECO:0000256" key="7">
    <source>
        <dbReference type="SAM" id="SignalP"/>
    </source>
</evidence>
<dbReference type="CDD" id="cd06261">
    <property type="entry name" value="TM_PBP2"/>
    <property type="match status" value="1"/>
</dbReference>
<dbReference type="Proteomes" id="UP000095468">
    <property type="component" value="Unassembled WGS sequence"/>
</dbReference>
<feature type="transmembrane region" description="Helical" evidence="6">
    <location>
        <begin position="488"/>
        <end position="510"/>
    </location>
</feature>
<feature type="compositionally biased region" description="Gly residues" evidence="5">
    <location>
        <begin position="624"/>
        <end position="647"/>
    </location>
</feature>
<evidence type="ECO:0000256" key="6">
    <source>
        <dbReference type="SAM" id="Phobius"/>
    </source>
</evidence>
<evidence type="ECO:0000256" key="3">
    <source>
        <dbReference type="ARBA" id="ARBA00022989"/>
    </source>
</evidence>
<keyword evidence="4 6" id="KW-0472">Membrane</keyword>
<proteinExistence type="predicted"/>
<evidence type="ECO:0000259" key="9">
    <source>
        <dbReference type="Pfam" id="PF20990"/>
    </source>
</evidence>
<keyword evidence="3 6" id="KW-1133">Transmembrane helix</keyword>
<feature type="domain" description="Predicted membrane protein YciQ-like C-terminal" evidence="9">
    <location>
        <begin position="314"/>
        <end position="568"/>
    </location>
</feature>
<feature type="chain" id="PRO_5008016399" evidence="7">
    <location>
        <begin position="39"/>
        <end position="647"/>
    </location>
</feature>